<name>A0A397D4W3_APHAT</name>
<evidence type="ECO:0000313" key="13">
    <source>
        <dbReference type="Proteomes" id="UP000283543"/>
    </source>
</evidence>
<gene>
    <name evidence="2" type="ORF">DYB25_000952</name>
    <name evidence="6" type="ORF">DYB26_002998</name>
    <name evidence="4" type="ORF">DYB30_003030</name>
    <name evidence="7" type="ORF">DYB31_006604</name>
    <name evidence="5" type="ORF">DYB34_001042</name>
    <name evidence="1" type="ORF">DYB36_007896</name>
    <name evidence="3" type="ORF">DYB38_007361</name>
</gene>
<dbReference type="EMBL" id="QUTA01005954">
    <property type="protein sequence ID" value="RHY13334.1"/>
    <property type="molecule type" value="Genomic_DNA"/>
</dbReference>
<proteinExistence type="predicted"/>
<organism evidence="4 12">
    <name type="scientific">Aphanomyces astaci</name>
    <name type="common">Crayfish plague agent</name>
    <dbReference type="NCBI Taxonomy" id="112090"/>
    <lineage>
        <taxon>Eukaryota</taxon>
        <taxon>Sar</taxon>
        <taxon>Stramenopiles</taxon>
        <taxon>Oomycota</taxon>
        <taxon>Saprolegniomycetes</taxon>
        <taxon>Saprolegniales</taxon>
        <taxon>Verrucalvaceae</taxon>
        <taxon>Aphanomyces</taxon>
    </lineage>
</organism>
<evidence type="ECO:0000313" key="5">
    <source>
        <dbReference type="EMBL" id="RHY57245.1"/>
    </source>
</evidence>
<dbReference type="Proteomes" id="UP000265716">
    <property type="component" value="Unassembled WGS sequence"/>
</dbReference>
<evidence type="ECO:0000313" key="12">
    <source>
        <dbReference type="Proteomes" id="UP000266643"/>
    </source>
</evidence>
<dbReference type="VEuPathDB" id="FungiDB:H257_15199"/>
<dbReference type="EMBL" id="QUTE01003615">
    <property type="protein sequence ID" value="RHZ39615.1"/>
    <property type="molecule type" value="Genomic_DNA"/>
</dbReference>
<dbReference type="EMBL" id="QUTB01005164">
    <property type="protein sequence ID" value="RHY57245.1"/>
    <property type="molecule type" value="Genomic_DNA"/>
</dbReference>
<protein>
    <submittedName>
        <fullName evidence="4">Uncharacterized protein</fullName>
    </submittedName>
</protein>
<evidence type="ECO:0000313" key="9">
    <source>
        <dbReference type="Proteomes" id="UP000265716"/>
    </source>
</evidence>
<dbReference type="Proteomes" id="UP000266196">
    <property type="component" value="Unassembled WGS sequence"/>
</dbReference>
<comment type="caution">
    <text evidence="4">The sequence shown here is derived from an EMBL/GenBank/DDBJ whole genome shotgun (WGS) entry which is preliminary data.</text>
</comment>
<evidence type="ECO:0000313" key="7">
    <source>
        <dbReference type="EMBL" id="RHZ39615.1"/>
    </source>
</evidence>
<dbReference type="Proteomes" id="UP000265427">
    <property type="component" value="Unassembled WGS sequence"/>
</dbReference>
<evidence type="ECO:0000313" key="3">
    <source>
        <dbReference type="EMBL" id="RHY39744.1"/>
    </source>
</evidence>
<evidence type="ECO:0000313" key="10">
    <source>
        <dbReference type="Proteomes" id="UP000266196"/>
    </source>
</evidence>
<accession>A0A397D4W3</accession>
<evidence type="ECO:0000313" key="8">
    <source>
        <dbReference type="Proteomes" id="UP000265427"/>
    </source>
</evidence>
<dbReference type="SUPFAM" id="SSF140860">
    <property type="entry name" value="Pseudo ankyrin repeat-like"/>
    <property type="match status" value="1"/>
</dbReference>
<evidence type="ECO:0000313" key="11">
    <source>
        <dbReference type="Proteomes" id="UP000266239"/>
    </source>
</evidence>
<reference evidence="8 9" key="1">
    <citation type="submission" date="2018-08" db="EMBL/GenBank/DDBJ databases">
        <title>Aphanomyces genome sequencing and annotation.</title>
        <authorList>
            <person name="Minardi D."/>
            <person name="Oidtmann B."/>
            <person name="Van Der Giezen M."/>
            <person name="Studholme D.J."/>
        </authorList>
    </citation>
    <scope>NUCLEOTIDE SEQUENCE [LARGE SCALE GENOMIC DNA]</scope>
    <source>
        <strain evidence="7 10">197901</strain>
        <strain evidence="4 12">D2</strain>
        <strain evidence="6 14">FDL457</strain>
        <strain evidence="1 8">Kv</strain>
        <strain evidence="3 9">SA</strain>
        <strain evidence="5 13">Si</strain>
        <strain evidence="2 11">Yx</strain>
    </source>
</reference>
<dbReference type="EMBL" id="QUTF01019105">
    <property type="protein sequence ID" value="RHZ00387.1"/>
    <property type="molecule type" value="Genomic_DNA"/>
</dbReference>
<dbReference type="EMBL" id="QUSZ01010474">
    <property type="protein sequence ID" value="RHX98093.1"/>
    <property type="molecule type" value="Genomic_DNA"/>
</dbReference>
<dbReference type="InterPro" id="IPR036770">
    <property type="entry name" value="Ankyrin_rpt-contain_sf"/>
</dbReference>
<dbReference type="Proteomes" id="UP000266239">
    <property type="component" value="Unassembled WGS sequence"/>
</dbReference>
<dbReference type="AlphaFoldDB" id="A0A397D4W3"/>
<sequence length="209" mass="23690">MATSDTVAHPFLSVLLNANLFRAIQAYQRGMFGDLVPRFCEWQKIRASAIPTGLRFLQYTLPPRYRSVPTLEVGGLQVFAGITFFLNAFVPDMRFPLHSAVVEGSLSVVQRWIACCGASWMTVDAIFVAIRYGHLHILRWLVQTYPQLLLPSTPTWQRATTLAASNDQLHVLRFLEEISSGKTTRGGRARRHKLGRHRQNRRAVALLPY</sequence>
<evidence type="ECO:0000313" key="2">
    <source>
        <dbReference type="EMBL" id="RHY13334.1"/>
    </source>
</evidence>
<dbReference type="Gene3D" id="1.25.40.20">
    <property type="entry name" value="Ankyrin repeat-containing domain"/>
    <property type="match status" value="1"/>
</dbReference>
<evidence type="ECO:0000313" key="1">
    <source>
        <dbReference type="EMBL" id="RHX98093.1"/>
    </source>
</evidence>
<dbReference type="EMBL" id="QUTD01006316">
    <property type="protein sequence ID" value="RHY56100.1"/>
    <property type="molecule type" value="Genomic_DNA"/>
</dbReference>
<evidence type="ECO:0000313" key="14">
    <source>
        <dbReference type="Proteomes" id="UP000286510"/>
    </source>
</evidence>
<evidence type="ECO:0000313" key="6">
    <source>
        <dbReference type="EMBL" id="RHZ00387.1"/>
    </source>
</evidence>
<dbReference type="Proteomes" id="UP000266643">
    <property type="component" value="Unassembled WGS sequence"/>
</dbReference>
<dbReference type="Proteomes" id="UP000286510">
    <property type="component" value="Unassembled WGS sequence"/>
</dbReference>
<dbReference type="Proteomes" id="UP000283543">
    <property type="component" value="Unassembled WGS sequence"/>
</dbReference>
<evidence type="ECO:0000313" key="4">
    <source>
        <dbReference type="EMBL" id="RHY56100.1"/>
    </source>
</evidence>
<dbReference type="EMBL" id="QUTC01010866">
    <property type="protein sequence ID" value="RHY39744.1"/>
    <property type="molecule type" value="Genomic_DNA"/>
</dbReference>